<evidence type="ECO:0000256" key="17">
    <source>
        <dbReference type="PIRSR" id="PIRSR037299-1"/>
    </source>
</evidence>
<dbReference type="Gene3D" id="2.60.120.200">
    <property type="match status" value="1"/>
</dbReference>
<keyword evidence="7 19" id="KW-0732">Signal</keyword>
<organism evidence="21 22">
    <name type="scientific">Hanseniaspora guilliermondii</name>
    <dbReference type="NCBI Taxonomy" id="56406"/>
    <lineage>
        <taxon>Eukaryota</taxon>
        <taxon>Fungi</taxon>
        <taxon>Dikarya</taxon>
        <taxon>Ascomycota</taxon>
        <taxon>Saccharomycotina</taxon>
        <taxon>Saccharomycetes</taxon>
        <taxon>Saccharomycodales</taxon>
        <taxon>Saccharomycodaceae</taxon>
        <taxon>Hanseniaspora</taxon>
    </lineage>
</organism>
<keyword evidence="13" id="KW-0326">Glycosidase</keyword>
<comment type="catalytic activity">
    <reaction evidence="1">
        <text>Random endo-hydrolysis of N-acetyl-beta-D-glucosaminide (1-&gt;4)-beta-linkages in chitin and chitodextrins.</text>
        <dbReference type="EC" id="3.2.1.14"/>
    </reaction>
</comment>
<dbReference type="SUPFAM" id="SSF49899">
    <property type="entry name" value="Concanavalin A-like lectins/glucanases"/>
    <property type="match status" value="1"/>
</dbReference>
<dbReference type="PIRSF" id="PIRSF037299">
    <property type="entry name" value="Glycosidase_CRH1_prd"/>
    <property type="match status" value="1"/>
</dbReference>
<evidence type="ECO:0000256" key="19">
    <source>
        <dbReference type="SAM" id="SignalP"/>
    </source>
</evidence>
<keyword evidence="14" id="KW-0961">Cell wall biogenesis/degradation</keyword>
<dbReference type="Pfam" id="PF00722">
    <property type="entry name" value="Glyco_hydro_16"/>
    <property type="match status" value="1"/>
</dbReference>
<evidence type="ECO:0000256" key="16">
    <source>
        <dbReference type="PIRNR" id="PIRNR037299"/>
    </source>
</evidence>
<keyword evidence="8 16" id="KW-0378">Hydrolase</keyword>
<evidence type="ECO:0000256" key="13">
    <source>
        <dbReference type="ARBA" id="ARBA00023295"/>
    </source>
</evidence>
<proteinExistence type="inferred from homology"/>
<dbReference type="PROSITE" id="PS51762">
    <property type="entry name" value="GH16_2"/>
    <property type="match status" value="1"/>
</dbReference>
<evidence type="ECO:0000256" key="2">
    <source>
        <dbReference type="ARBA" id="ARBA00004196"/>
    </source>
</evidence>
<evidence type="ECO:0000256" key="3">
    <source>
        <dbReference type="ARBA" id="ARBA00004589"/>
    </source>
</evidence>
<evidence type="ECO:0000256" key="14">
    <source>
        <dbReference type="ARBA" id="ARBA00023316"/>
    </source>
</evidence>
<evidence type="ECO:0000256" key="4">
    <source>
        <dbReference type="ARBA" id="ARBA00022622"/>
    </source>
</evidence>
<dbReference type="GO" id="GO:0098552">
    <property type="term" value="C:side of membrane"/>
    <property type="evidence" value="ECO:0007669"/>
    <property type="project" value="UniProtKB-KW"/>
</dbReference>
<feature type="domain" description="GH16" evidence="20">
    <location>
        <begin position="27"/>
        <end position="235"/>
    </location>
</feature>
<evidence type="ECO:0000256" key="8">
    <source>
        <dbReference type="ARBA" id="ARBA00022801"/>
    </source>
</evidence>
<dbReference type="PANTHER" id="PTHR10963:SF68">
    <property type="entry name" value="GLYCOSIDASE CRH1-RELATED"/>
    <property type="match status" value="1"/>
</dbReference>
<evidence type="ECO:0000256" key="10">
    <source>
        <dbReference type="ARBA" id="ARBA00023157"/>
    </source>
</evidence>
<feature type="chain" id="PRO_5012114513" description="Crh-like protein" evidence="19">
    <location>
        <begin position="21"/>
        <end position="362"/>
    </location>
</feature>
<feature type="signal peptide" evidence="19">
    <location>
        <begin position="1"/>
        <end position="20"/>
    </location>
</feature>
<dbReference type="GO" id="GO:0016757">
    <property type="term" value="F:glycosyltransferase activity"/>
    <property type="evidence" value="ECO:0007669"/>
    <property type="project" value="UniProtKB-KW"/>
</dbReference>
<protein>
    <recommendedName>
        <fullName evidence="16">Crh-like protein</fullName>
        <ecNumber evidence="16">3.2.-.-</ecNumber>
    </recommendedName>
</protein>
<keyword evidence="11" id="KW-0325">Glycoprotein</keyword>
<dbReference type="OrthoDB" id="4781at2759"/>
<evidence type="ECO:0000256" key="18">
    <source>
        <dbReference type="PIRSR" id="PIRSR037299-2"/>
    </source>
</evidence>
<feature type="active site" description="Proton donor" evidence="17">
    <location>
        <position position="123"/>
    </location>
</feature>
<keyword evidence="4" id="KW-0336">GPI-anchor</keyword>
<evidence type="ECO:0000256" key="9">
    <source>
        <dbReference type="ARBA" id="ARBA00023136"/>
    </source>
</evidence>
<keyword evidence="10 18" id="KW-1015">Disulfide bond</keyword>
<evidence type="ECO:0000259" key="20">
    <source>
        <dbReference type="PROSITE" id="PS51762"/>
    </source>
</evidence>
<dbReference type="GO" id="GO:0009277">
    <property type="term" value="C:fungal-type cell wall"/>
    <property type="evidence" value="ECO:0007669"/>
    <property type="project" value="TreeGrafter"/>
</dbReference>
<keyword evidence="22" id="KW-1185">Reference proteome</keyword>
<accession>A0A1L0B5C7</accession>
<evidence type="ECO:0000256" key="6">
    <source>
        <dbReference type="ARBA" id="ARBA00022679"/>
    </source>
</evidence>
<keyword evidence="9 16" id="KW-0472">Membrane</keyword>
<sequence>MFNILYIFIFLQSSILLSQATKKCDPLTESNCTVTDLAFNKTSIEIDFSNKHNVYEYFELYSNSGSLNYSDSGLNFTLNKRFDNPSLQSKFYIFFGKIEVVCTPAVGKGIISTVYLQSDDLDEIDLEWVGTENTQVQTNWFSKGNTSTYDRGAYNSLSGDSIDLFETYHNYTIDWTKDSIKWYIDDQLVRTVGNKSSDGFPQSPMAVFIGVWAGGDPSNSEGTIQWAGGETDYSDAPFSMLVKSMKIENYSDGKAYTYEGSSGDWEDILIEQNVTYSLSQTSVSSSSIQSLTTKTLSSKSVIDSSSYYSSSFSNYYESETSSSKEIHISSQTKTAKGHAMALQFTEEKILMSLLCWFISMSI</sequence>
<comment type="subcellular location">
    <subcellularLocation>
        <location evidence="2">Cell envelope</location>
    </subcellularLocation>
    <subcellularLocation>
        <location evidence="3">Membrane</location>
        <topology evidence="3">Lipid-anchor</topology>
        <topology evidence="3">GPI-anchor</topology>
    </subcellularLocation>
</comment>
<dbReference type="InterPro" id="IPR017168">
    <property type="entry name" value="CHR-like"/>
</dbReference>
<dbReference type="AlphaFoldDB" id="A0A1L0B5C7"/>
<comment type="similarity">
    <text evidence="15">Belongs to the glycosyl hydrolase 16 family. CRH1 subfamily.</text>
</comment>
<evidence type="ECO:0000256" key="7">
    <source>
        <dbReference type="ARBA" id="ARBA00022729"/>
    </source>
</evidence>
<dbReference type="InterPro" id="IPR050546">
    <property type="entry name" value="Glycosyl_Hydrlase_16"/>
</dbReference>
<reference evidence="22" key="1">
    <citation type="submission" date="2016-11" db="EMBL/GenBank/DDBJ databases">
        <authorList>
            <person name="Guldener U."/>
        </authorList>
    </citation>
    <scope>NUCLEOTIDE SEQUENCE [LARGE SCALE GENOMIC DNA]</scope>
</reference>
<dbReference type="VEuPathDB" id="FungiDB:HGUI_03228"/>
<keyword evidence="6" id="KW-0808">Transferase</keyword>
<dbReference type="EMBL" id="FQNF01000074">
    <property type="protein sequence ID" value="SGZ41028.1"/>
    <property type="molecule type" value="Genomic_DNA"/>
</dbReference>
<dbReference type="PANTHER" id="PTHR10963">
    <property type="entry name" value="GLYCOSYL HYDROLASE-RELATED"/>
    <property type="match status" value="1"/>
</dbReference>
<evidence type="ECO:0000256" key="5">
    <source>
        <dbReference type="ARBA" id="ARBA00022676"/>
    </source>
</evidence>
<evidence type="ECO:0000256" key="11">
    <source>
        <dbReference type="ARBA" id="ARBA00023180"/>
    </source>
</evidence>
<evidence type="ECO:0000256" key="15">
    <source>
        <dbReference type="ARBA" id="ARBA00038074"/>
    </source>
</evidence>
<evidence type="ECO:0000256" key="1">
    <source>
        <dbReference type="ARBA" id="ARBA00000822"/>
    </source>
</evidence>
<feature type="active site" description="Proton donor" evidence="17">
    <location>
        <position position="127"/>
    </location>
</feature>
<dbReference type="Proteomes" id="UP000183365">
    <property type="component" value="Unassembled WGS sequence"/>
</dbReference>
<evidence type="ECO:0000313" key="22">
    <source>
        <dbReference type="Proteomes" id="UP000183365"/>
    </source>
</evidence>
<keyword evidence="5" id="KW-0328">Glycosyltransferase</keyword>
<dbReference type="GO" id="GO:0005975">
    <property type="term" value="P:carbohydrate metabolic process"/>
    <property type="evidence" value="ECO:0007669"/>
    <property type="project" value="InterPro"/>
</dbReference>
<dbReference type="GO" id="GO:0008843">
    <property type="term" value="F:endochitinase activity"/>
    <property type="evidence" value="ECO:0007669"/>
    <property type="project" value="UniProtKB-EC"/>
</dbReference>
<evidence type="ECO:0000313" key="21">
    <source>
        <dbReference type="EMBL" id="SGZ41028.1"/>
    </source>
</evidence>
<dbReference type="CDD" id="cd02183">
    <property type="entry name" value="GH16_fungal_CRH1_transglycosylase"/>
    <property type="match status" value="1"/>
</dbReference>
<dbReference type="GO" id="GO:0031505">
    <property type="term" value="P:fungal-type cell wall organization"/>
    <property type="evidence" value="ECO:0007669"/>
    <property type="project" value="UniProtKB-ARBA"/>
</dbReference>
<name>A0A1L0B5C7_9ASCO</name>
<evidence type="ECO:0000256" key="12">
    <source>
        <dbReference type="ARBA" id="ARBA00023288"/>
    </source>
</evidence>
<dbReference type="InterPro" id="IPR000757">
    <property type="entry name" value="Beta-glucanase-like"/>
</dbReference>
<gene>
    <name evidence="21" type="ORF">HGUI_03228</name>
</gene>
<dbReference type="EC" id="3.2.-.-" evidence="16"/>
<keyword evidence="12" id="KW-0449">Lipoprotein</keyword>
<dbReference type="InterPro" id="IPR013320">
    <property type="entry name" value="ConA-like_dom_sf"/>
</dbReference>
<feature type="disulfide bond" evidence="18">
    <location>
        <begin position="24"/>
        <end position="32"/>
    </location>
</feature>